<dbReference type="Pfam" id="PF13729">
    <property type="entry name" value="TraF_2"/>
    <property type="match status" value="1"/>
</dbReference>
<sequence>MRLSRLVVLGCCLVLLIPVSAMALDTFFASPRAMGMGGANVVSVRDTSAQYYNPAAFGFFAQRDAEGQRLAADNSDMGKKRWGVDISAAGGYRLHGEFGDYIDDLADIDLDQLEAGINSESDLQDLVKLVGALAGIDKPSTGLTADANAGFGVRVGNFGVGVRGYGQAAAWVADLDSTNLGFSADLTQINSEIALVNVSGNDNEIMALTAGQQAQLTVAGFSSDAIQKLDYLIRTNGISAGDLQAAVDLLETVATSSGTTSNLDDNTTTVVLTGFGVGEIPFTYGYAINNHIAVGANLKVMQGRVYGNQVLVFDDESGELLSETTENYNDSTNFGIDLGVLARYNRFAFGLVGRNLNAPKFDGFSKDVMLSNGETSTVIAKDVRIDPQVTAGVAYFPWDTVTVEVNVDLTENKTVFRDYKTQNLSLGLEWDALRFLALRGGIYKNMAESDVGLVYTAGLGLNLWAARLDVAGVFSKDKYTYDGEEIPQETRVAVALSVDF</sequence>
<evidence type="ECO:0000313" key="3">
    <source>
        <dbReference type="Proteomes" id="UP000632828"/>
    </source>
</evidence>
<evidence type="ECO:0000313" key="2">
    <source>
        <dbReference type="EMBL" id="MBD1401043.1"/>
    </source>
</evidence>
<name>A0A8J6QY91_9BACT</name>
<evidence type="ECO:0000256" key="1">
    <source>
        <dbReference type="SAM" id="SignalP"/>
    </source>
</evidence>
<dbReference type="InterPro" id="IPR032811">
    <property type="entry name" value="Put_conjugal_transfer"/>
</dbReference>
<gene>
    <name evidence="2" type="primary">traF</name>
    <name evidence="2" type="ORF">ICT70_10190</name>
</gene>
<reference evidence="2" key="1">
    <citation type="submission" date="2020-09" db="EMBL/GenBank/DDBJ databases">
        <title>Pelobacter alkaliphilus sp. nov., a novel anaerobic arsenate-reducing bacterium from terrestrial mud volcano.</title>
        <authorList>
            <person name="Khomyakova M.A."/>
            <person name="Merkel A.Y."/>
            <person name="Slobodkin A.I."/>
        </authorList>
    </citation>
    <scope>NUCLEOTIDE SEQUENCE</scope>
    <source>
        <strain evidence="2">M08fum</strain>
    </source>
</reference>
<accession>A0A8J6QY91</accession>
<comment type="caution">
    <text evidence="2">The sequence shown here is derived from an EMBL/GenBank/DDBJ whole genome shotgun (WGS) entry which is preliminary data.</text>
</comment>
<keyword evidence="1" id="KW-0732">Signal</keyword>
<dbReference type="RefSeq" id="WP_191156226.1">
    <property type="nucleotide sequence ID" value="NZ_JACWUN010000011.1"/>
</dbReference>
<protein>
    <submittedName>
        <fullName evidence="2">Conjugal transfer protein TraF</fullName>
    </submittedName>
</protein>
<feature type="signal peptide" evidence="1">
    <location>
        <begin position="1"/>
        <end position="23"/>
    </location>
</feature>
<dbReference type="EMBL" id="JACWUN010000011">
    <property type="protein sequence ID" value="MBD1401043.1"/>
    <property type="molecule type" value="Genomic_DNA"/>
</dbReference>
<feature type="chain" id="PRO_5035151306" evidence="1">
    <location>
        <begin position="24"/>
        <end position="500"/>
    </location>
</feature>
<proteinExistence type="predicted"/>
<keyword evidence="3" id="KW-1185">Reference proteome</keyword>
<organism evidence="2 3">
    <name type="scientific">Pelovirga terrestris</name>
    <dbReference type="NCBI Taxonomy" id="2771352"/>
    <lineage>
        <taxon>Bacteria</taxon>
        <taxon>Pseudomonadati</taxon>
        <taxon>Thermodesulfobacteriota</taxon>
        <taxon>Desulfuromonadia</taxon>
        <taxon>Geobacterales</taxon>
        <taxon>Geobacteraceae</taxon>
        <taxon>Pelovirga</taxon>
    </lineage>
</organism>
<dbReference type="AlphaFoldDB" id="A0A8J6QY91"/>
<dbReference type="Proteomes" id="UP000632828">
    <property type="component" value="Unassembled WGS sequence"/>
</dbReference>
<dbReference type="Gene3D" id="2.40.160.60">
    <property type="entry name" value="Outer membrane protein transport protein (OMPP1/FadL/TodX)"/>
    <property type="match status" value="2"/>
</dbReference>